<evidence type="ECO:0000256" key="7">
    <source>
        <dbReference type="ARBA" id="ARBA00022982"/>
    </source>
</evidence>
<evidence type="ECO:0000256" key="1">
    <source>
        <dbReference type="ARBA" id="ARBA00003195"/>
    </source>
</evidence>
<comment type="caution">
    <text evidence="10">The sequence shown here is derived from an EMBL/GenBank/DDBJ whole genome shotgun (WGS) entry which is preliminary data.</text>
</comment>
<dbReference type="GO" id="GO:0005739">
    <property type="term" value="C:mitochondrion"/>
    <property type="evidence" value="ECO:0007669"/>
    <property type="project" value="UniProtKB-SubCell"/>
</dbReference>
<keyword evidence="5" id="KW-0679">Respiratory chain</keyword>
<reference evidence="10 11" key="1">
    <citation type="submission" date="2023-11" db="EMBL/GenBank/DDBJ databases">
        <title>Dfirmibasis_genome.</title>
        <authorList>
            <person name="Edelbroek B."/>
            <person name="Kjellin J."/>
            <person name="Jerlstrom-Hultqvist J."/>
            <person name="Soderbom F."/>
        </authorList>
    </citation>
    <scope>NUCLEOTIDE SEQUENCE [LARGE SCALE GENOMIC DNA]</scope>
    <source>
        <strain evidence="10 11">TNS-C-14</strain>
    </source>
</reference>
<name>A0AAN7U6N0_9MYCE</name>
<comment type="function">
    <text evidence="1">Accessory subunit of the mitochondrial membrane respiratory chain NADH dehydrogenase (Complex I), that is believed not to be involved in catalysis. Complex I functions in the transfer of electrons from NADH to the respiratory chain. The immediate electron acceptor for the enzyme is believed to be ubiquinone.</text>
</comment>
<sequence length="108" mass="12423">MESYTRAELVASREGLWTVCQNVFDVFEKCKMEKGNDPERCLRESTAVLGCAQKVMRQVVKNCEKQLDNTVKCVEENNMRTLACQNEEKELQDCFDTLVAPHFLPSNE</sequence>
<dbReference type="GO" id="GO:0006120">
    <property type="term" value="P:mitochondrial electron transport, NADH to ubiquinone"/>
    <property type="evidence" value="ECO:0007669"/>
    <property type="project" value="InterPro"/>
</dbReference>
<accession>A0AAN7U6N0</accession>
<keyword evidence="8" id="KW-0496">Mitochondrion</keyword>
<organism evidence="10 11">
    <name type="scientific">Dictyostelium firmibasis</name>
    <dbReference type="NCBI Taxonomy" id="79012"/>
    <lineage>
        <taxon>Eukaryota</taxon>
        <taxon>Amoebozoa</taxon>
        <taxon>Evosea</taxon>
        <taxon>Eumycetozoa</taxon>
        <taxon>Dictyostelia</taxon>
        <taxon>Dictyosteliales</taxon>
        <taxon>Dictyosteliaceae</taxon>
        <taxon>Dictyostelium</taxon>
    </lineage>
</organism>
<proteinExistence type="inferred from homology"/>
<dbReference type="PANTHER" id="PTHR13344:SF0">
    <property type="entry name" value="NADH DEHYDROGENASE [UBIQUINONE] 1 ALPHA SUBCOMPLEX SUBUNIT 8"/>
    <property type="match status" value="1"/>
</dbReference>
<evidence type="ECO:0000256" key="4">
    <source>
        <dbReference type="ARBA" id="ARBA00022448"/>
    </source>
</evidence>
<evidence type="ECO:0000313" key="11">
    <source>
        <dbReference type="Proteomes" id="UP001344447"/>
    </source>
</evidence>
<evidence type="ECO:0000256" key="9">
    <source>
        <dbReference type="ARBA" id="ARBA00023157"/>
    </source>
</evidence>
<keyword evidence="11" id="KW-1185">Reference proteome</keyword>
<evidence type="ECO:0000256" key="5">
    <source>
        <dbReference type="ARBA" id="ARBA00022660"/>
    </source>
</evidence>
<dbReference type="Proteomes" id="UP001344447">
    <property type="component" value="Unassembled WGS sequence"/>
</dbReference>
<keyword evidence="9" id="KW-1015">Disulfide bond</keyword>
<dbReference type="PANTHER" id="PTHR13344">
    <property type="entry name" value="NADH-UBIQUINONE OXIDOREDUCTASE"/>
    <property type="match status" value="1"/>
</dbReference>
<evidence type="ECO:0000256" key="8">
    <source>
        <dbReference type="ARBA" id="ARBA00023128"/>
    </source>
</evidence>
<dbReference type="InterPro" id="IPR016680">
    <property type="entry name" value="NDUFA8"/>
</dbReference>
<dbReference type="EMBL" id="JAVFKY010000002">
    <property type="protein sequence ID" value="KAK5580933.1"/>
    <property type="molecule type" value="Genomic_DNA"/>
</dbReference>
<keyword evidence="4" id="KW-0813">Transport</keyword>
<dbReference type="AlphaFoldDB" id="A0AAN7U6N0"/>
<comment type="subcellular location">
    <subcellularLocation>
        <location evidence="2">Mitochondrion</location>
    </subcellularLocation>
</comment>
<comment type="similarity">
    <text evidence="3">Belongs to the complex I NDUFA8 subunit family.</text>
</comment>
<keyword evidence="7" id="KW-0249">Electron transport</keyword>
<evidence type="ECO:0000256" key="2">
    <source>
        <dbReference type="ARBA" id="ARBA00004173"/>
    </source>
</evidence>
<protein>
    <submittedName>
        <fullName evidence="10">Uncharacterized protein</fullName>
    </submittedName>
</protein>
<dbReference type="PROSITE" id="PS51808">
    <property type="entry name" value="CHCH"/>
    <property type="match status" value="1"/>
</dbReference>
<keyword evidence="6" id="KW-0677">Repeat</keyword>
<evidence type="ECO:0000256" key="6">
    <source>
        <dbReference type="ARBA" id="ARBA00022737"/>
    </source>
</evidence>
<gene>
    <name evidence="10" type="ORF">RB653_000960</name>
</gene>
<evidence type="ECO:0000313" key="10">
    <source>
        <dbReference type="EMBL" id="KAK5580933.1"/>
    </source>
</evidence>
<evidence type="ECO:0000256" key="3">
    <source>
        <dbReference type="ARBA" id="ARBA00010705"/>
    </source>
</evidence>